<reference evidence="1 2" key="1">
    <citation type="submission" date="2016-10" db="EMBL/GenBank/DDBJ databases">
        <title>Genome sequence of Streptomyces gilvigriseus MUSC 26.</title>
        <authorList>
            <person name="Lee L.-H."/>
            <person name="Ser H.-L."/>
        </authorList>
    </citation>
    <scope>NUCLEOTIDE SEQUENCE [LARGE SCALE GENOMIC DNA]</scope>
    <source>
        <strain evidence="1 2">MUSC 26</strain>
    </source>
</reference>
<name>A0A1J7CCQ2_9ACTN</name>
<protein>
    <submittedName>
        <fullName evidence="1">Uncharacterized protein</fullName>
    </submittedName>
</protein>
<dbReference type="EMBL" id="MLCF01000002">
    <property type="protein sequence ID" value="OIV39324.1"/>
    <property type="molecule type" value="Genomic_DNA"/>
</dbReference>
<evidence type="ECO:0000313" key="2">
    <source>
        <dbReference type="Proteomes" id="UP000243342"/>
    </source>
</evidence>
<sequence>MRPAYDPGRFTLAEREQAKAEELTASGFEQVSRATPGLSQTGLVGAGGPSQRSYREASCPWLSQLRFWVPSVVVMAVVSPEASYW</sequence>
<dbReference type="AlphaFoldDB" id="A0A1J7CCQ2"/>
<organism evidence="1 2">
    <name type="scientific">Mangrovactinospora gilvigrisea</name>
    <dbReference type="NCBI Taxonomy" id="1428644"/>
    <lineage>
        <taxon>Bacteria</taxon>
        <taxon>Bacillati</taxon>
        <taxon>Actinomycetota</taxon>
        <taxon>Actinomycetes</taxon>
        <taxon>Kitasatosporales</taxon>
        <taxon>Streptomycetaceae</taxon>
        <taxon>Mangrovactinospora</taxon>
    </lineage>
</organism>
<evidence type="ECO:0000313" key="1">
    <source>
        <dbReference type="EMBL" id="OIV39324.1"/>
    </source>
</evidence>
<proteinExistence type="predicted"/>
<comment type="caution">
    <text evidence="1">The sequence shown here is derived from an EMBL/GenBank/DDBJ whole genome shotgun (WGS) entry which is preliminary data.</text>
</comment>
<accession>A0A1J7CCQ2</accession>
<dbReference type="Proteomes" id="UP000243342">
    <property type="component" value="Unassembled WGS sequence"/>
</dbReference>
<gene>
    <name evidence="1" type="ORF">BIV57_00290</name>
</gene>
<keyword evidence="2" id="KW-1185">Reference proteome</keyword>